<comment type="similarity">
    <text evidence="1">In the C-terminal section; belongs to the class-I pyridoxal-phosphate-dependent aminotransferase family.</text>
</comment>
<dbReference type="InterPro" id="IPR036390">
    <property type="entry name" value="WH_DNA-bd_sf"/>
</dbReference>
<dbReference type="Gene3D" id="1.10.10.10">
    <property type="entry name" value="Winged helix-like DNA-binding domain superfamily/Winged helix DNA-binding domain"/>
    <property type="match status" value="1"/>
</dbReference>
<dbReference type="SMART" id="SM00345">
    <property type="entry name" value="HTH_GNTR"/>
    <property type="match status" value="1"/>
</dbReference>
<dbReference type="Gene3D" id="3.40.640.10">
    <property type="entry name" value="Type I PLP-dependent aspartate aminotransferase-like (Major domain)"/>
    <property type="match status" value="1"/>
</dbReference>
<dbReference type="InterPro" id="IPR015424">
    <property type="entry name" value="PyrdxlP-dep_Trfase"/>
</dbReference>
<dbReference type="GO" id="GO:0003700">
    <property type="term" value="F:DNA-binding transcription factor activity"/>
    <property type="evidence" value="ECO:0007669"/>
    <property type="project" value="InterPro"/>
</dbReference>
<name>A0A4R4DYP8_9BACT</name>
<evidence type="ECO:0000256" key="5">
    <source>
        <dbReference type="ARBA" id="ARBA00023163"/>
    </source>
</evidence>
<evidence type="ECO:0000256" key="3">
    <source>
        <dbReference type="ARBA" id="ARBA00023015"/>
    </source>
</evidence>
<dbReference type="InterPro" id="IPR004839">
    <property type="entry name" value="Aminotransferase_I/II_large"/>
</dbReference>
<dbReference type="RefSeq" id="WP_131852157.1">
    <property type="nucleotide sequence ID" value="NZ_SKFH01000015.1"/>
</dbReference>
<dbReference type="InterPro" id="IPR015422">
    <property type="entry name" value="PyrdxlP-dep_Trfase_small"/>
</dbReference>
<dbReference type="InterPro" id="IPR015421">
    <property type="entry name" value="PyrdxlP-dep_Trfase_major"/>
</dbReference>
<organism evidence="7 8">
    <name type="scientific">Flaviaesturariibacter aridisoli</name>
    <dbReference type="NCBI Taxonomy" id="2545761"/>
    <lineage>
        <taxon>Bacteria</taxon>
        <taxon>Pseudomonadati</taxon>
        <taxon>Bacteroidota</taxon>
        <taxon>Chitinophagia</taxon>
        <taxon>Chitinophagales</taxon>
        <taxon>Chitinophagaceae</taxon>
        <taxon>Flaviaestuariibacter</taxon>
    </lineage>
</organism>
<keyword evidence="7" id="KW-0032">Aminotransferase</keyword>
<dbReference type="Gene3D" id="3.90.1150.10">
    <property type="entry name" value="Aspartate Aminotransferase, domain 1"/>
    <property type="match status" value="1"/>
</dbReference>
<dbReference type="AlphaFoldDB" id="A0A4R4DYP8"/>
<dbReference type="SUPFAM" id="SSF46785">
    <property type="entry name" value="Winged helix' DNA-binding domain"/>
    <property type="match status" value="1"/>
</dbReference>
<keyword evidence="4" id="KW-0238">DNA-binding</keyword>
<dbReference type="GO" id="GO:0008483">
    <property type="term" value="F:transaminase activity"/>
    <property type="evidence" value="ECO:0007669"/>
    <property type="project" value="UniProtKB-KW"/>
</dbReference>
<gene>
    <name evidence="7" type="ORF">E0486_10640</name>
</gene>
<evidence type="ECO:0000256" key="4">
    <source>
        <dbReference type="ARBA" id="ARBA00023125"/>
    </source>
</evidence>
<dbReference type="CDD" id="cd00609">
    <property type="entry name" value="AAT_like"/>
    <property type="match status" value="1"/>
</dbReference>
<dbReference type="InterPro" id="IPR000524">
    <property type="entry name" value="Tscrpt_reg_HTH_GntR"/>
</dbReference>
<dbReference type="PANTHER" id="PTHR46577:SF2">
    <property type="entry name" value="TRANSCRIPTIONAL REGULATORY PROTEIN"/>
    <property type="match status" value="1"/>
</dbReference>
<keyword evidence="3" id="KW-0805">Transcription regulation</keyword>
<dbReference type="InterPro" id="IPR051446">
    <property type="entry name" value="HTH_trans_reg/aminotransferase"/>
</dbReference>
<evidence type="ECO:0000259" key="6">
    <source>
        <dbReference type="PROSITE" id="PS50949"/>
    </source>
</evidence>
<dbReference type="CDD" id="cd07377">
    <property type="entry name" value="WHTH_GntR"/>
    <property type="match status" value="1"/>
</dbReference>
<dbReference type="InterPro" id="IPR036388">
    <property type="entry name" value="WH-like_DNA-bd_sf"/>
</dbReference>
<reference evidence="7 8" key="1">
    <citation type="submission" date="2019-03" db="EMBL/GenBank/DDBJ databases">
        <authorList>
            <person name="Kim M.K.M."/>
        </authorList>
    </citation>
    <scope>NUCLEOTIDE SEQUENCE [LARGE SCALE GENOMIC DNA]</scope>
    <source>
        <strain evidence="7 8">17J68-15</strain>
    </source>
</reference>
<dbReference type="Pfam" id="PF00155">
    <property type="entry name" value="Aminotran_1_2"/>
    <property type="match status" value="1"/>
</dbReference>
<dbReference type="Pfam" id="PF00392">
    <property type="entry name" value="GntR"/>
    <property type="match status" value="1"/>
</dbReference>
<keyword evidence="8" id="KW-1185">Reference proteome</keyword>
<dbReference type="EMBL" id="SKFH01000015">
    <property type="protein sequence ID" value="TCZ70588.1"/>
    <property type="molecule type" value="Genomic_DNA"/>
</dbReference>
<keyword evidence="5" id="KW-0804">Transcription</keyword>
<dbReference type="Proteomes" id="UP000295164">
    <property type="component" value="Unassembled WGS sequence"/>
</dbReference>
<dbReference type="PROSITE" id="PS50949">
    <property type="entry name" value="HTH_GNTR"/>
    <property type="match status" value="1"/>
</dbReference>
<feature type="domain" description="HTH gntR-type" evidence="6">
    <location>
        <begin position="10"/>
        <end position="78"/>
    </location>
</feature>
<keyword evidence="2" id="KW-0663">Pyridoxal phosphate</keyword>
<sequence length="479" mass="53837">MALVKTPRTGFVYQQLARTIEQQIHNGVLKAGDRLPSVRTLCREQGISMSTVLQAYLELEKKALIESRPQSGYYVSYWHQRIAPVPDTSKPPLWTESNEPDEIIRKVYNYIGSRQGTLLSLGVPAADLLPIPRLNKAIVQALRDLPGSGTEYEEVQGNRKLRRQVARWAITWQGRLSEEDIVTTAGCMNALSFSLMAVAKAGDTIAVESPVYFGILQLARSLGLKVLELPTHPQTGIDIEALTAVVKTGKIQVCLLVSNFNNPLGSCMPDAHKKEVVQLLDHYGVPLIEDDLYGEVYFGASRPKSCKTYDESGNVLWCGSVSKTLAPGYRVGWVAPGRYKEKIIKLKMFHSVSSNTITQEVIANFLENGRYETHLRRLRQTLQANSFQFIRAVSEYFPEGTRVSRPQGGFVLWIELDKRIHVSSLYESALKQKISIAPGRMFTLQDQYQHCMRLSYGHVWNEKLEGVLKTLGRLAKQEL</sequence>
<keyword evidence="7" id="KW-0808">Transferase</keyword>
<evidence type="ECO:0000256" key="1">
    <source>
        <dbReference type="ARBA" id="ARBA00005384"/>
    </source>
</evidence>
<dbReference type="GO" id="GO:0003677">
    <property type="term" value="F:DNA binding"/>
    <property type="evidence" value="ECO:0007669"/>
    <property type="project" value="UniProtKB-KW"/>
</dbReference>
<evidence type="ECO:0000256" key="2">
    <source>
        <dbReference type="ARBA" id="ARBA00022898"/>
    </source>
</evidence>
<comment type="caution">
    <text evidence="7">The sequence shown here is derived from an EMBL/GenBank/DDBJ whole genome shotgun (WGS) entry which is preliminary data.</text>
</comment>
<evidence type="ECO:0000313" key="8">
    <source>
        <dbReference type="Proteomes" id="UP000295164"/>
    </source>
</evidence>
<accession>A0A4R4DYP8</accession>
<dbReference type="PANTHER" id="PTHR46577">
    <property type="entry name" value="HTH-TYPE TRANSCRIPTIONAL REGULATORY PROTEIN GABR"/>
    <property type="match status" value="1"/>
</dbReference>
<dbReference type="GO" id="GO:0030170">
    <property type="term" value="F:pyridoxal phosphate binding"/>
    <property type="evidence" value="ECO:0007669"/>
    <property type="project" value="InterPro"/>
</dbReference>
<proteinExistence type="inferred from homology"/>
<evidence type="ECO:0000313" key="7">
    <source>
        <dbReference type="EMBL" id="TCZ70588.1"/>
    </source>
</evidence>
<protein>
    <submittedName>
        <fullName evidence="7">PLP-dependent aminotransferase family protein</fullName>
    </submittedName>
</protein>
<dbReference type="OrthoDB" id="9802328at2"/>
<dbReference type="SUPFAM" id="SSF53383">
    <property type="entry name" value="PLP-dependent transferases"/>
    <property type="match status" value="1"/>
</dbReference>